<reference evidence="3" key="1">
    <citation type="journal article" date="2022" name="Int. J. Syst. Evol. Microbiol.">
        <title>Pseudomonas aegrilactucae sp. nov. and Pseudomonas morbosilactucae sp. nov., pathogens causing bacterial rot of lettuce in Japan.</title>
        <authorList>
            <person name="Sawada H."/>
            <person name="Fujikawa T."/>
            <person name="Satou M."/>
        </authorList>
    </citation>
    <scope>NUCLEOTIDE SEQUENCE</scope>
    <source>
        <strain evidence="3">0166_1</strain>
    </source>
</reference>
<evidence type="ECO:0000259" key="1">
    <source>
        <dbReference type="Pfam" id="PF10128"/>
    </source>
</evidence>
<dbReference type="InterPro" id="IPR004555">
    <property type="entry name" value="G6PDH_assembly_OpcA"/>
</dbReference>
<evidence type="ECO:0000313" key="4">
    <source>
        <dbReference type="Proteomes" id="UP001162834"/>
    </source>
</evidence>
<protein>
    <recommendedName>
        <fullName evidence="5">Glucose-6-phosphate dehydrogenase</fullName>
    </recommendedName>
</protein>
<dbReference type="KEGG" id="sbae:DSM104329_01352"/>
<dbReference type="PANTHER" id="PTHR38658">
    <property type="entry name" value="OXPP CYCLE PROTEIN OPCA-RELATED"/>
    <property type="match status" value="1"/>
</dbReference>
<feature type="domain" description="Glucose-6-phosphate dehydrogenase assembly protein OpcA N-terminal" evidence="1">
    <location>
        <begin position="72"/>
        <end position="179"/>
    </location>
</feature>
<evidence type="ECO:0000313" key="3">
    <source>
        <dbReference type="EMBL" id="UGS34968.1"/>
    </source>
</evidence>
<dbReference type="InterPro" id="IPR046801">
    <property type="entry name" value="OpcA_G6PD_N"/>
</dbReference>
<name>A0A9E6XV28_9ACTN</name>
<dbReference type="PANTHER" id="PTHR38658:SF1">
    <property type="entry name" value="OXPP CYCLE PROTEIN OPCA-RELATED"/>
    <property type="match status" value="1"/>
</dbReference>
<organism evidence="3 4">
    <name type="scientific">Capillimicrobium parvum</name>
    <dbReference type="NCBI Taxonomy" id="2884022"/>
    <lineage>
        <taxon>Bacteria</taxon>
        <taxon>Bacillati</taxon>
        <taxon>Actinomycetota</taxon>
        <taxon>Thermoleophilia</taxon>
        <taxon>Solirubrobacterales</taxon>
        <taxon>Capillimicrobiaceae</taxon>
        <taxon>Capillimicrobium</taxon>
    </lineage>
</organism>
<gene>
    <name evidence="3" type="ORF">DSM104329_01352</name>
</gene>
<dbReference type="EMBL" id="CP087164">
    <property type="protein sequence ID" value="UGS34968.1"/>
    <property type="molecule type" value="Genomic_DNA"/>
</dbReference>
<dbReference type="InterPro" id="IPR046802">
    <property type="entry name" value="OpcA_G6PD_C"/>
</dbReference>
<evidence type="ECO:0000259" key="2">
    <source>
        <dbReference type="Pfam" id="PF20171"/>
    </source>
</evidence>
<evidence type="ECO:0008006" key="5">
    <source>
        <dbReference type="Google" id="ProtNLM"/>
    </source>
</evidence>
<dbReference type="AlphaFoldDB" id="A0A9E6XV28"/>
<keyword evidence="4" id="KW-1185">Reference proteome</keyword>
<sequence length="366" mass="40394">MARDLTHSLADTTWFERDTTPSKIEAAVRELQIEHAAQGEHGAVFPARVLNLVAVVDRPWRGEIENRLERVGRYHASRTVLCAVEPGRTTIDARVTVVTDEEPVAGEITTTHEHLVLDIGESHLEHLDTIIDPIVVTDMPTMLWSPHGRWNAVDALLGLAQVVLLDSVDEPDPEDAVHRACALSERVYVVDLAWLRSTPWRERIAASFDPPRWRAQLPTISSVEIRHHPESVVAGVLLFGWLASRLGWTPGALAWRRDTLEGHARNRKGEVRLALHPDPSLSVRGLAGITIETGQGTVLDLDRGEGGLHARRVTRGTRADGHTERTWTVLGASRGEAGILGEGIRQALLRDPTYRPALEAAQIMVG</sequence>
<accession>A0A9E6XV28</accession>
<dbReference type="Pfam" id="PF10128">
    <property type="entry name" value="OpcA_G6PD_assem"/>
    <property type="match status" value="1"/>
</dbReference>
<dbReference type="Pfam" id="PF20171">
    <property type="entry name" value="OpcA_G6PD_C"/>
    <property type="match status" value="1"/>
</dbReference>
<proteinExistence type="predicted"/>
<feature type="domain" description="Glucose-6-phosphate dehydrogenase assembly protein OpcA C-terminal" evidence="2">
    <location>
        <begin position="188"/>
        <end position="357"/>
    </location>
</feature>
<dbReference type="RefSeq" id="WP_259314633.1">
    <property type="nucleotide sequence ID" value="NZ_CP087164.1"/>
</dbReference>
<dbReference type="Proteomes" id="UP001162834">
    <property type="component" value="Chromosome"/>
</dbReference>